<gene>
    <name evidence="2" type="ORF">GALMADRAFT_252818</name>
</gene>
<dbReference type="EMBL" id="KL142388">
    <property type="protein sequence ID" value="KDR72651.1"/>
    <property type="molecule type" value="Genomic_DNA"/>
</dbReference>
<proteinExistence type="predicted"/>
<evidence type="ECO:0000313" key="3">
    <source>
        <dbReference type="Proteomes" id="UP000027222"/>
    </source>
</evidence>
<evidence type="ECO:0000256" key="1">
    <source>
        <dbReference type="SAM" id="MobiDB-lite"/>
    </source>
</evidence>
<dbReference type="OrthoDB" id="5396786at2759"/>
<dbReference type="Pfam" id="PF08568">
    <property type="entry name" value="Kinetochor_Ybp2"/>
    <property type="match status" value="1"/>
</dbReference>
<dbReference type="PANTHER" id="PTHR15430">
    <property type="entry name" value="GLOMULIN"/>
    <property type="match status" value="1"/>
</dbReference>
<feature type="compositionally biased region" description="Basic and acidic residues" evidence="1">
    <location>
        <begin position="118"/>
        <end position="131"/>
    </location>
</feature>
<dbReference type="AlphaFoldDB" id="A0A067SP16"/>
<accession>A0A067SP16</accession>
<dbReference type="HOGENOM" id="CLU_486667_0_0_1"/>
<organism evidence="2 3">
    <name type="scientific">Galerina marginata (strain CBS 339.88)</name>
    <dbReference type="NCBI Taxonomy" id="685588"/>
    <lineage>
        <taxon>Eukaryota</taxon>
        <taxon>Fungi</taxon>
        <taxon>Dikarya</taxon>
        <taxon>Basidiomycota</taxon>
        <taxon>Agaricomycotina</taxon>
        <taxon>Agaricomycetes</taxon>
        <taxon>Agaricomycetidae</taxon>
        <taxon>Agaricales</taxon>
        <taxon>Agaricineae</taxon>
        <taxon>Strophariaceae</taxon>
        <taxon>Galerina</taxon>
    </lineage>
</organism>
<dbReference type="InterPro" id="IPR016024">
    <property type="entry name" value="ARM-type_fold"/>
</dbReference>
<evidence type="ECO:0000313" key="2">
    <source>
        <dbReference type="EMBL" id="KDR72651.1"/>
    </source>
</evidence>
<dbReference type="SUPFAM" id="SSF48371">
    <property type="entry name" value="ARM repeat"/>
    <property type="match status" value="1"/>
</dbReference>
<dbReference type="InterPro" id="IPR013877">
    <property type="entry name" value="YAP-bd/ALF4/Glomulin"/>
</dbReference>
<keyword evidence="3" id="KW-1185">Reference proteome</keyword>
<sequence length="561" mass="61963">MVDRNLASALQLTEDCHDEEISSAIIALLTSAVYDPEPRKTLPEIYQLITNLGASSYLDPLNTLPLLLTCDDQGARDIISVIGECSSAKEVVIAVQEAAERLEHSLEADEEGDGEPEEQAKEAEEPPEKTKRISISNQLIALMDIYASAIPRMKLRRKSASDTLVPLLQELEAIIGPASGKATRTEGRLLLFSAATLAKRVRGWVDLVSLEDEEDVKACKAIIKRLLDSALIACEGLIQANVAQRTLEECFPRLGLRSRTESDWEEGEKAILEILEAYSSLGIFTGEINGPCSAGDLVFWAHKSSTQQDPEKLISFLLPALISSFQTNTFLDESLAVLLRGLHTRLTGNTGTTDDLPHDITVPLYGFLPSVASAHPDPPIRFQAFRILSLLLASGSQQLRFHHLVELTRDSEFPQMRVASVGLVKEALLQALSEGKENIFLGPLFLRTFGPILFRPDPPDIFSSALALKDFEETHEPARLAECLSLYYFLLQRDEQNLTGIRDKDAIQSIESNLLTPLRNNLSRWMDDPSVSKSHLHDITAIVSLKISLERVDAARAVLKQ</sequence>
<dbReference type="GO" id="GO:0005737">
    <property type="term" value="C:cytoplasm"/>
    <property type="evidence" value="ECO:0007669"/>
    <property type="project" value="TreeGrafter"/>
</dbReference>
<dbReference type="Proteomes" id="UP000027222">
    <property type="component" value="Unassembled WGS sequence"/>
</dbReference>
<dbReference type="STRING" id="685588.A0A067SP16"/>
<name>A0A067SP16_GALM3</name>
<reference evidence="3" key="1">
    <citation type="journal article" date="2014" name="Proc. Natl. Acad. Sci. U.S.A.">
        <title>Extensive sampling of basidiomycete genomes demonstrates inadequacy of the white-rot/brown-rot paradigm for wood decay fungi.</title>
        <authorList>
            <person name="Riley R."/>
            <person name="Salamov A.A."/>
            <person name="Brown D.W."/>
            <person name="Nagy L.G."/>
            <person name="Floudas D."/>
            <person name="Held B.W."/>
            <person name="Levasseur A."/>
            <person name="Lombard V."/>
            <person name="Morin E."/>
            <person name="Otillar R."/>
            <person name="Lindquist E.A."/>
            <person name="Sun H."/>
            <person name="LaButti K.M."/>
            <person name="Schmutz J."/>
            <person name="Jabbour D."/>
            <person name="Luo H."/>
            <person name="Baker S.E."/>
            <person name="Pisabarro A.G."/>
            <person name="Walton J.D."/>
            <person name="Blanchette R.A."/>
            <person name="Henrissat B."/>
            <person name="Martin F."/>
            <person name="Cullen D."/>
            <person name="Hibbett D.S."/>
            <person name="Grigoriev I.V."/>
        </authorList>
    </citation>
    <scope>NUCLEOTIDE SEQUENCE [LARGE SCALE GENOMIC DNA]</scope>
    <source>
        <strain evidence="3">CBS 339.88</strain>
    </source>
</reference>
<feature type="compositionally biased region" description="Acidic residues" evidence="1">
    <location>
        <begin position="108"/>
        <end position="117"/>
    </location>
</feature>
<protein>
    <submittedName>
        <fullName evidence="2">Uncharacterized protein</fullName>
    </submittedName>
</protein>
<dbReference type="GO" id="GO:0055105">
    <property type="term" value="F:ubiquitin-protein transferase inhibitor activity"/>
    <property type="evidence" value="ECO:0007669"/>
    <property type="project" value="TreeGrafter"/>
</dbReference>
<feature type="region of interest" description="Disordered" evidence="1">
    <location>
        <begin position="105"/>
        <end position="131"/>
    </location>
</feature>
<dbReference type="InterPro" id="IPR019516">
    <property type="entry name" value="Glomulin/ALF4"/>
</dbReference>
<dbReference type="PANTHER" id="PTHR15430:SF1">
    <property type="entry name" value="GLOMULIN"/>
    <property type="match status" value="1"/>
</dbReference>